<evidence type="ECO:0000313" key="3">
    <source>
        <dbReference type="EMBL" id="GIY08361.1"/>
    </source>
</evidence>
<feature type="compositionally biased region" description="Polar residues" evidence="1">
    <location>
        <begin position="12"/>
        <end position="24"/>
    </location>
</feature>
<comment type="caution">
    <text evidence="3">The sequence shown here is derived from an EMBL/GenBank/DDBJ whole genome shotgun (WGS) entry which is preliminary data.</text>
</comment>
<proteinExistence type="predicted"/>
<feature type="region of interest" description="Disordered" evidence="1">
    <location>
        <begin position="1"/>
        <end position="29"/>
    </location>
</feature>
<evidence type="ECO:0000256" key="1">
    <source>
        <dbReference type="SAM" id="MobiDB-lite"/>
    </source>
</evidence>
<evidence type="ECO:0000256" key="2">
    <source>
        <dbReference type="SAM" id="Phobius"/>
    </source>
</evidence>
<gene>
    <name evidence="3" type="ORF">CEXT_249441</name>
</gene>
<dbReference type="EMBL" id="BPLR01006235">
    <property type="protein sequence ID" value="GIY08361.1"/>
    <property type="molecule type" value="Genomic_DNA"/>
</dbReference>
<keyword evidence="4" id="KW-1185">Reference proteome</keyword>
<dbReference type="AlphaFoldDB" id="A0AAV4QJ41"/>
<name>A0AAV4QJ41_CAEEX</name>
<keyword evidence="2" id="KW-1133">Transmembrane helix</keyword>
<accession>A0AAV4QJ41</accession>
<feature type="transmembrane region" description="Helical" evidence="2">
    <location>
        <begin position="52"/>
        <end position="71"/>
    </location>
</feature>
<reference evidence="3 4" key="1">
    <citation type="submission" date="2021-06" db="EMBL/GenBank/DDBJ databases">
        <title>Caerostris extrusa draft genome.</title>
        <authorList>
            <person name="Kono N."/>
            <person name="Arakawa K."/>
        </authorList>
    </citation>
    <scope>NUCLEOTIDE SEQUENCE [LARGE SCALE GENOMIC DNA]</scope>
</reference>
<keyword evidence="2" id="KW-0472">Membrane</keyword>
<keyword evidence="2" id="KW-0812">Transmembrane</keyword>
<dbReference type="Proteomes" id="UP001054945">
    <property type="component" value="Unassembled WGS sequence"/>
</dbReference>
<sequence>MALGVSAVDLTSGRQRQLSSTPSQAPRGDGEPIEFVLLKLPLEFPNRIADPILVIFSSLGVFSISSLFHIAKNKKMEENKIAKTKQNEKQMAPFVLS</sequence>
<evidence type="ECO:0000313" key="4">
    <source>
        <dbReference type="Proteomes" id="UP001054945"/>
    </source>
</evidence>
<organism evidence="3 4">
    <name type="scientific">Caerostris extrusa</name>
    <name type="common">Bark spider</name>
    <name type="synonym">Caerostris bankana</name>
    <dbReference type="NCBI Taxonomy" id="172846"/>
    <lineage>
        <taxon>Eukaryota</taxon>
        <taxon>Metazoa</taxon>
        <taxon>Ecdysozoa</taxon>
        <taxon>Arthropoda</taxon>
        <taxon>Chelicerata</taxon>
        <taxon>Arachnida</taxon>
        <taxon>Araneae</taxon>
        <taxon>Araneomorphae</taxon>
        <taxon>Entelegynae</taxon>
        <taxon>Araneoidea</taxon>
        <taxon>Araneidae</taxon>
        <taxon>Caerostris</taxon>
    </lineage>
</organism>
<protein>
    <submittedName>
        <fullName evidence="3">Uncharacterized protein</fullName>
    </submittedName>
</protein>